<dbReference type="PANTHER" id="PTHR46225:SF19">
    <property type="entry name" value="RING-TYPE DOMAIN-CONTAINING PROTEIN"/>
    <property type="match status" value="1"/>
</dbReference>
<dbReference type="PANTHER" id="PTHR46225">
    <property type="entry name" value="C3H4 TYPE ZINC FINGER PROTEIN"/>
    <property type="match status" value="1"/>
</dbReference>
<evidence type="ECO:0000313" key="4">
    <source>
        <dbReference type="Proteomes" id="UP000716291"/>
    </source>
</evidence>
<keyword evidence="2" id="KW-0472">Membrane</keyword>
<sequence length="412" mass="46248">MSTNTTATTTRLSHRHQPSSTSFSSGSSSSSTRPALPQILSNSASNAVNFTRSATSTSRRVRSHWFTHFVLNWRRSSRSSKLHLGFTMTLVAIQVIASLFVLLVSWEMYCDKPLRIFVSVYIVRLVVTAPINIYLHLAPRRRSMHAVSPRTSARSELSEAYALSERNRPVSFPPPATTNNNHHHYPAFVAPVQHPTTLDSALHQMDNNTFRLFIDRAKSALDVFAVLWFIIGNYMLFSSTTCSDTAIPLYYLSLGIIVYGYLMLSVPIFLCTSVIFCLPCVLVGMRLLHVDEGVDMGGATSEEISMIPVYRFKANNNTTLTPSSSLPEDDMIMIDLSKAEQYHERKPGIFDKLWPYLGLSDPPSEKEIELELLEIPDTQDQVCAICLSKYEDGDILCAIIIFIKCVYMNGLR</sequence>
<keyword evidence="2" id="KW-1133">Transmembrane helix</keyword>
<evidence type="ECO:0008006" key="5">
    <source>
        <dbReference type="Google" id="ProtNLM"/>
    </source>
</evidence>
<name>A0A9P6XDX9_RHIOR</name>
<comment type="caution">
    <text evidence="3">The sequence shown here is derived from an EMBL/GenBank/DDBJ whole genome shotgun (WGS) entry which is preliminary data.</text>
</comment>
<gene>
    <name evidence="3" type="ORF">G6F64_003815</name>
</gene>
<evidence type="ECO:0000256" key="1">
    <source>
        <dbReference type="SAM" id="MobiDB-lite"/>
    </source>
</evidence>
<dbReference type="Proteomes" id="UP000716291">
    <property type="component" value="Unassembled WGS sequence"/>
</dbReference>
<feature type="compositionally biased region" description="Low complexity" evidence="1">
    <location>
        <begin position="19"/>
        <end position="31"/>
    </location>
</feature>
<feature type="transmembrane region" description="Helical" evidence="2">
    <location>
        <begin position="82"/>
        <end position="104"/>
    </location>
</feature>
<feature type="compositionally biased region" description="Low complexity" evidence="1">
    <location>
        <begin position="1"/>
        <end position="10"/>
    </location>
</feature>
<reference evidence="3" key="1">
    <citation type="journal article" date="2020" name="Microb. Genom.">
        <title>Genetic diversity of clinical and environmental Mucorales isolates obtained from an investigation of mucormycosis cases among solid organ transplant recipients.</title>
        <authorList>
            <person name="Nguyen M.H."/>
            <person name="Kaul D."/>
            <person name="Muto C."/>
            <person name="Cheng S.J."/>
            <person name="Richter R.A."/>
            <person name="Bruno V.M."/>
            <person name="Liu G."/>
            <person name="Beyhan S."/>
            <person name="Sundermann A.J."/>
            <person name="Mounaud S."/>
            <person name="Pasculle A.W."/>
            <person name="Nierman W.C."/>
            <person name="Driscoll E."/>
            <person name="Cumbie R."/>
            <person name="Clancy C.J."/>
            <person name="Dupont C.L."/>
        </authorList>
    </citation>
    <scope>NUCLEOTIDE SEQUENCE</scope>
    <source>
        <strain evidence="3">GL11</strain>
    </source>
</reference>
<protein>
    <recommendedName>
        <fullName evidence="5">RING/U-box superfamily protein</fullName>
    </recommendedName>
</protein>
<feature type="transmembrane region" description="Helical" evidence="2">
    <location>
        <begin position="249"/>
        <end position="278"/>
    </location>
</feature>
<evidence type="ECO:0000313" key="3">
    <source>
        <dbReference type="EMBL" id="KAG1311421.1"/>
    </source>
</evidence>
<feature type="transmembrane region" description="Helical" evidence="2">
    <location>
        <begin position="220"/>
        <end position="237"/>
    </location>
</feature>
<dbReference type="AlphaFoldDB" id="A0A9P6XDX9"/>
<dbReference type="OrthoDB" id="8062037at2759"/>
<organism evidence="3 4">
    <name type="scientific">Rhizopus oryzae</name>
    <name type="common">Mucormycosis agent</name>
    <name type="synonym">Rhizopus arrhizus var. delemar</name>
    <dbReference type="NCBI Taxonomy" id="64495"/>
    <lineage>
        <taxon>Eukaryota</taxon>
        <taxon>Fungi</taxon>
        <taxon>Fungi incertae sedis</taxon>
        <taxon>Mucoromycota</taxon>
        <taxon>Mucoromycotina</taxon>
        <taxon>Mucoromycetes</taxon>
        <taxon>Mucorales</taxon>
        <taxon>Mucorineae</taxon>
        <taxon>Rhizopodaceae</taxon>
        <taxon>Rhizopus</taxon>
    </lineage>
</organism>
<feature type="region of interest" description="Disordered" evidence="1">
    <location>
        <begin position="1"/>
        <end position="34"/>
    </location>
</feature>
<accession>A0A9P6XDX9</accession>
<proteinExistence type="predicted"/>
<dbReference type="EMBL" id="JAANQT010000390">
    <property type="protein sequence ID" value="KAG1311421.1"/>
    <property type="molecule type" value="Genomic_DNA"/>
</dbReference>
<keyword evidence="2" id="KW-0812">Transmembrane</keyword>
<evidence type="ECO:0000256" key="2">
    <source>
        <dbReference type="SAM" id="Phobius"/>
    </source>
</evidence>
<keyword evidence="4" id="KW-1185">Reference proteome</keyword>
<feature type="transmembrane region" description="Helical" evidence="2">
    <location>
        <begin position="116"/>
        <end position="135"/>
    </location>
</feature>